<dbReference type="Pfam" id="PF08147">
    <property type="entry name" value="DBP10CT"/>
    <property type="match status" value="1"/>
</dbReference>
<feature type="compositionally biased region" description="Basic residues" evidence="12">
    <location>
        <begin position="1"/>
        <end position="19"/>
    </location>
</feature>
<evidence type="ECO:0000256" key="3">
    <source>
        <dbReference type="ARBA" id="ARBA00012552"/>
    </source>
</evidence>
<evidence type="ECO:0000256" key="10">
    <source>
        <dbReference type="ARBA" id="ARBA00047984"/>
    </source>
</evidence>
<feature type="compositionally biased region" description="Basic residues" evidence="12">
    <location>
        <begin position="859"/>
        <end position="876"/>
    </location>
</feature>
<dbReference type="InterPro" id="IPR012541">
    <property type="entry name" value="DBP10_C"/>
</dbReference>
<keyword evidence="8" id="KW-0694">RNA-binding</keyword>
<evidence type="ECO:0000259" key="14">
    <source>
        <dbReference type="PROSITE" id="PS51194"/>
    </source>
</evidence>
<evidence type="ECO:0000259" key="13">
    <source>
        <dbReference type="PROSITE" id="PS51192"/>
    </source>
</evidence>
<dbReference type="FunFam" id="3.40.50.300:FF:000865">
    <property type="entry name" value="ATP-dependent RNA helicase DDX54"/>
    <property type="match status" value="1"/>
</dbReference>
<feature type="domain" description="Helicase ATP-binding" evidence="13">
    <location>
        <begin position="128"/>
        <end position="299"/>
    </location>
</feature>
<dbReference type="GO" id="GO:0016787">
    <property type="term" value="F:hydrolase activity"/>
    <property type="evidence" value="ECO:0007669"/>
    <property type="project" value="UniProtKB-KW"/>
</dbReference>
<feature type="region of interest" description="Disordered" evidence="12">
    <location>
        <begin position="771"/>
        <end position="876"/>
    </location>
</feature>
<comment type="similarity">
    <text evidence="2">Belongs to the DEAD box helicase family. DDX54/DBP10 subfamily.</text>
</comment>
<dbReference type="PROSITE" id="PS51194">
    <property type="entry name" value="HELICASE_CTER"/>
    <property type="match status" value="1"/>
</dbReference>
<dbReference type="PANTHER" id="PTHR47959">
    <property type="entry name" value="ATP-DEPENDENT RNA HELICASE RHLE-RELATED"/>
    <property type="match status" value="1"/>
</dbReference>
<name>A0A9W2Z922_BIOGL</name>
<comment type="subcellular location">
    <subcellularLocation>
        <location evidence="1">Nucleus</location>
        <location evidence="1">Nucleolus</location>
    </subcellularLocation>
</comment>
<protein>
    <recommendedName>
        <fullName evidence="3">RNA helicase</fullName>
        <ecNumber evidence="3">3.6.4.13</ecNumber>
    </recommendedName>
</protein>
<dbReference type="InterPro" id="IPR000629">
    <property type="entry name" value="RNA-helicase_DEAD-box_CS"/>
</dbReference>
<keyword evidence="5" id="KW-0378">Hydrolase</keyword>
<dbReference type="PROSITE" id="PS00039">
    <property type="entry name" value="DEAD_ATP_HELICASE"/>
    <property type="match status" value="1"/>
</dbReference>
<dbReference type="InterPro" id="IPR027417">
    <property type="entry name" value="P-loop_NTPase"/>
</dbReference>
<comment type="catalytic activity">
    <reaction evidence="10">
        <text>ATP + H2O = ADP + phosphate + H(+)</text>
        <dbReference type="Rhea" id="RHEA:13065"/>
        <dbReference type="ChEBI" id="CHEBI:15377"/>
        <dbReference type="ChEBI" id="CHEBI:15378"/>
        <dbReference type="ChEBI" id="CHEBI:30616"/>
        <dbReference type="ChEBI" id="CHEBI:43474"/>
        <dbReference type="ChEBI" id="CHEBI:456216"/>
        <dbReference type="EC" id="3.6.4.13"/>
    </reaction>
</comment>
<evidence type="ECO:0000256" key="5">
    <source>
        <dbReference type="ARBA" id="ARBA00022801"/>
    </source>
</evidence>
<dbReference type="GeneID" id="106073480"/>
<dbReference type="OrthoDB" id="10261375at2759"/>
<evidence type="ECO:0000256" key="2">
    <source>
        <dbReference type="ARBA" id="ARBA00010379"/>
    </source>
</evidence>
<evidence type="ECO:0000256" key="6">
    <source>
        <dbReference type="ARBA" id="ARBA00022806"/>
    </source>
</evidence>
<dbReference type="InterPro" id="IPR050079">
    <property type="entry name" value="DEAD_box_RNA_helicase"/>
</dbReference>
<dbReference type="GO" id="GO:0005829">
    <property type="term" value="C:cytosol"/>
    <property type="evidence" value="ECO:0007669"/>
    <property type="project" value="TreeGrafter"/>
</dbReference>
<dbReference type="InterPro" id="IPR033517">
    <property type="entry name" value="DDX54/DBP10_DEAD-box_helicase"/>
</dbReference>
<dbReference type="OMA" id="EDQFGMM"/>
<dbReference type="InterPro" id="IPR001650">
    <property type="entry name" value="Helicase_C-like"/>
</dbReference>
<feature type="domain" description="Helicase C-terminal" evidence="14">
    <location>
        <begin position="329"/>
        <end position="472"/>
    </location>
</feature>
<gene>
    <name evidence="17" type="primary">LOC106073480</name>
</gene>
<evidence type="ECO:0000256" key="12">
    <source>
        <dbReference type="SAM" id="MobiDB-lite"/>
    </source>
</evidence>
<proteinExistence type="inferred from homology"/>
<dbReference type="InterPro" id="IPR014001">
    <property type="entry name" value="Helicase_ATP-bd"/>
</dbReference>
<evidence type="ECO:0000313" key="17">
    <source>
        <dbReference type="RefSeq" id="XP_055871433.1"/>
    </source>
</evidence>
<keyword evidence="7" id="KW-0067">ATP-binding</keyword>
<feature type="domain" description="DEAD-box RNA helicase Q" evidence="15">
    <location>
        <begin position="97"/>
        <end position="125"/>
    </location>
</feature>
<accession>A0A9W2Z922</accession>
<evidence type="ECO:0000313" key="16">
    <source>
        <dbReference type="Proteomes" id="UP001165740"/>
    </source>
</evidence>
<dbReference type="Pfam" id="PF00270">
    <property type="entry name" value="DEAD"/>
    <property type="match status" value="1"/>
</dbReference>
<feature type="compositionally biased region" description="Basic residues" evidence="12">
    <location>
        <begin position="35"/>
        <end position="46"/>
    </location>
</feature>
<keyword evidence="4" id="KW-0547">Nucleotide-binding</keyword>
<dbReference type="SMART" id="SM00490">
    <property type="entry name" value="HELICc"/>
    <property type="match status" value="1"/>
</dbReference>
<dbReference type="PANTHER" id="PTHR47959:SF8">
    <property type="entry name" value="RNA HELICASE"/>
    <property type="match status" value="1"/>
</dbReference>
<dbReference type="EC" id="3.6.4.13" evidence="3"/>
<dbReference type="Gene3D" id="3.40.50.300">
    <property type="entry name" value="P-loop containing nucleotide triphosphate hydrolases"/>
    <property type="match status" value="2"/>
</dbReference>
<evidence type="ECO:0000256" key="11">
    <source>
        <dbReference type="PROSITE-ProRule" id="PRU00552"/>
    </source>
</evidence>
<dbReference type="GO" id="GO:0005524">
    <property type="term" value="F:ATP binding"/>
    <property type="evidence" value="ECO:0007669"/>
    <property type="project" value="UniProtKB-KW"/>
</dbReference>
<feature type="region of interest" description="Disordered" evidence="12">
    <location>
        <begin position="1"/>
        <end position="85"/>
    </location>
</feature>
<evidence type="ECO:0000256" key="8">
    <source>
        <dbReference type="ARBA" id="ARBA00022884"/>
    </source>
</evidence>
<dbReference type="RefSeq" id="XP_055871433.1">
    <property type="nucleotide sequence ID" value="XM_056015458.1"/>
</dbReference>
<dbReference type="SMART" id="SM01123">
    <property type="entry name" value="DBP10CT"/>
    <property type="match status" value="1"/>
</dbReference>
<dbReference type="Pfam" id="PF00271">
    <property type="entry name" value="Helicase_C"/>
    <property type="match status" value="1"/>
</dbReference>
<dbReference type="AlphaFoldDB" id="A0A9W2Z922"/>
<sequence length="876" mass="98596">MGKRKWKAKKMEKKLRKIHSGGGSDNSNSQDKTVKTKKRAKPKNIRKNNVNVDRNVNEEENVDKNVYNEEQDQSEDSEGEMASAKKLAAIKNKKKSGGFQSMGLSHHVLKGVLRRGYKVPTPIQRKTIPVILEGKDVVAMARTGSGKTAAFLVPMFERLKTHSTSGIRAMILSPTRELALQTLKFAKEIGKFTGLKAAVILGGDRMDDQFAALHDHPDILIATPGRLLHVLVEMGMKLKAVEYIVFDEADRLFEMGFQDQLQEIIHRLPDSRQTLLFSATLPKSLVEFARAGLTDPTLIRLDVDTKLSENLQLSFFSCRDSDKCALLLYLLKHIIKPNEQTVVFAATKHHVEFLHLLLTLCGLSVTYIYSSLDPAARKINAAKFSLGKCKVLIVTDLAARGIDVPLLDNVINFHFPAKPKLFVHRVGRVARAGRSGIAYSLIAADEMAHFIDLHVFLGRPVKLVPLTQNTPVDEDGWFGEVPQSLLDDQDTEVCHVVKESVELSGLVKVCSNAYKKYSKSRPNSANESVKRVKELVENAVKVGIHPMFSKLDVDEKGARLDMLNALKNYRPKTTIFEINSTTKKAGLAVMKAKRELHEQIIINNEAKRKEKEESLQASLGLSNVGASKRKISDEADQKEIESVFDHVVSSCSKQTKVEPPAKKKMKLGVEEVKDKENYIQYRPSDYATEKGLNVGNSFEKQATSAVLDFTNEDENKTVKKKRYWDRKKKKFVTDSGDQQKKRIKTESGNWISASYKSNAYNEWKRATKFADLDDDDDNDGESEKKSSFKGQGGKFSVVGMKRRHWHTKGSEDQASSRQNKMKYKKGKMGELKSADQILKNRRRKAKIQNFQKYRENVRAKKQGKPPKGKQSKGKGR</sequence>
<evidence type="ECO:0000259" key="15">
    <source>
        <dbReference type="PROSITE" id="PS51195"/>
    </source>
</evidence>
<dbReference type="GO" id="GO:0003724">
    <property type="term" value="F:RNA helicase activity"/>
    <property type="evidence" value="ECO:0007669"/>
    <property type="project" value="UniProtKB-EC"/>
</dbReference>
<keyword evidence="16" id="KW-1185">Reference proteome</keyword>
<dbReference type="InterPro" id="IPR014014">
    <property type="entry name" value="RNA_helicase_DEAD_Q_motif"/>
</dbReference>
<reference evidence="17" key="1">
    <citation type="submission" date="2025-08" db="UniProtKB">
        <authorList>
            <consortium name="RefSeq"/>
        </authorList>
    </citation>
    <scope>IDENTIFICATION</scope>
</reference>
<dbReference type="PROSITE" id="PS51195">
    <property type="entry name" value="Q_MOTIF"/>
    <property type="match status" value="1"/>
</dbReference>
<dbReference type="CDD" id="cd17959">
    <property type="entry name" value="DEADc_DDX54"/>
    <property type="match status" value="1"/>
</dbReference>
<dbReference type="SUPFAM" id="SSF52540">
    <property type="entry name" value="P-loop containing nucleoside triphosphate hydrolases"/>
    <property type="match status" value="2"/>
</dbReference>
<evidence type="ECO:0000256" key="9">
    <source>
        <dbReference type="ARBA" id="ARBA00023242"/>
    </source>
</evidence>
<keyword evidence="9" id="KW-0539">Nucleus</keyword>
<dbReference type="CDD" id="cd18787">
    <property type="entry name" value="SF2_C_DEAD"/>
    <property type="match status" value="1"/>
</dbReference>
<dbReference type="InterPro" id="IPR011545">
    <property type="entry name" value="DEAD/DEAH_box_helicase_dom"/>
</dbReference>
<dbReference type="SMART" id="SM00487">
    <property type="entry name" value="DEXDc"/>
    <property type="match status" value="1"/>
</dbReference>
<evidence type="ECO:0000256" key="4">
    <source>
        <dbReference type="ARBA" id="ARBA00022741"/>
    </source>
</evidence>
<evidence type="ECO:0000256" key="1">
    <source>
        <dbReference type="ARBA" id="ARBA00004604"/>
    </source>
</evidence>
<dbReference type="GO" id="GO:0005730">
    <property type="term" value="C:nucleolus"/>
    <property type="evidence" value="ECO:0007669"/>
    <property type="project" value="UniProtKB-SubCell"/>
</dbReference>
<dbReference type="PROSITE" id="PS51192">
    <property type="entry name" value="HELICASE_ATP_BIND_1"/>
    <property type="match status" value="1"/>
</dbReference>
<dbReference type="GO" id="GO:0003723">
    <property type="term" value="F:RNA binding"/>
    <property type="evidence" value="ECO:0007669"/>
    <property type="project" value="UniProtKB-KW"/>
</dbReference>
<feature type="compositionally biased region" description="Acidic residues" evidence="12">
    <location>
        <begin position="69"/>
        <end position="79"/>
    </location>
</feature>
<keyword evidence="6" id="KW-0347">Helicase</keyword>
<evidence type="ECO:0000256" key="7">
    <source>
        <dbReference type="ARBA" id="ARBA00022840"/>
    </source>
</evidence>
<organism evidence="16 17">
    <name type="scientific">Biomphalaria glabrata</name>
    <name type="common">Bloodfluke planorb</name>
    <name type="synonym">Freshwater snail</name>
    <dbReference type="NCBI Taxonomy" id="6526"/>
    <lineage>
        <taxon>Eukaryota</taxon>
        <taxon>Metazoa</taxon>
        <taxon>Spiralia</taxon>
        <taxon>Lophotrochozoa</taxon>
        <taxon>Mollusca</taxon>
        <taxon>Gastropoda</taxon>
        <taxon>Heterobranchia</taxon>
        <taxon>Euthyneura</taxon>
        <taxon>Panpulmonata</taxon>
        <taxon>Hygrophila</taxon>
        <taxon>Lymnaeoidea</taxon>
        <taxon>Planorbidae</taxon>
        <taxon>Biomphalaria</taxon>
    </lineage>
</organism>
<feature type="short sequence motif" description="Q motif" evidence="11">
    <location>
        <begin position="97"/>
        <end position="125"/>
    </location>
</feature>
<dbReference type="Proteomes" id="UP001165740">
    <property type="component" value="Chromosome 17"/>
</dbReference>